<dbReference type="EMBL" id="KZ293669">
    <property type="protein sequence ID" value="PBK89385.1"/>
    <property type="molecule type" value="Genomic_DNA"/>
</dbReference>
<organism evidence="1 2">
    <name type="scientific">Armillaria gallica</name>
    <name type="common">Bulbous honey fungus</name>
    <name type="synonym">Armillaria bulbosa</name>
    <dbReference type="NCBI Taxonomy" id="47427"/>
    <lineage>
        <taxon>Eukaryota</taxon>
        <taxon>Fungi</taxon>
        <taxon>Dikarya</taxon>
        <taxon>Basidiomycota</taxon>
        <taxon>Agaricomycotina</taxon>
        <taxon>Agaricomycetes</taxon>
        <taxon>Agaricomycetidae</taxon>
        <taxon>Agaricales</taxon>
        <taxon>Marasmiineae</taxon>
        <taxon>Physalacriaceae</taxon>
        <taxon>Armillaria</taxon>
    </lineage>
</organism>
<dbReference type="InParanoid" id="A0A2H3D2A4"/>
<dbReference type="Proteomes" id="UP000217790">
    <property type="component" value="Unassembled WGS sequence"/>
</dbReference>
<protein>
    <submittedName>
        <fullName evidence="1">Uncharacterized protein</fullName>
    </submittedName>
</protein>
<keyword evidence="2" id="KW-1185">Reference proteome</keyword>
<evidence type="ECO:0000313" key="1">
    <source>
        <dbReference type="EMBL" id="PBK89385.1"/>
    </source>
</evidence>
<dbReference type="AlphaFoldDB" id="A0A2H3D2A4"/>
<sequence>MAQWIRTTKLKHEPAVFSILRDATSSAHKYYLSAEHLGDEGRRTNSSTIKTTVPIDIRISQPTMKHLLIAHGSSVPPVSAWVD</sequence>
<proteinExistence type="predicted"/>
<accession>A0A2H3D2A4</accession>
<gene>
    <name evidence="1" type="ORF">ARMGADRAFT_1015535</name>
</gene>
<reference evidence="2" key="1">
    <citation type="journal article" date="2017" name="Nat. Ecol. Evol.">
        <title>Genome expansion and lineage-specific genetic innovations in the forest pathogenic fungi Armillaria.</title>
        <authorList>
            <person name="Sipos G."/>
            <person name="Prasanna A.N."/>
            <person name="Walter M.C."/>
            <person name="O'Connor E."/>
            <person name="Balint B."/>
            <person name="Krizsan K."/>
            <person name="Kiss B."/>
            <person name="Hess J."/>
            <person name="Varga T."/>
            <person name="Slot J."/>
            <person name="Riley R."/>
            <person name="Boka B."/>
            <person name="Rigling D."/>
            <person name="Barry K."/>
            <person name="Lee J."/>
            <person name="Mihaltcheva S."/>
            <person name="LaButti K."/>
            <person name="Lipzen A."/>
            <person name="Waldron R."/>
            <person name="Moloney N.M."/>
            <person name="Sperisen C."/>
            <person name="Kredics L."/>
            <person name="Vagvoelgyi C."/>
            <person name="Patrignani A."/>
            <person name="Fitzpatrick D."/>
            <person name="Nagy I."/>
            <person name="Doyle S."/>
            <person name="Anderson J.B."/>
            <person name="Grigoriev I.V."/>
            <person name="Gueldener U."/>
            <person name="Muensterkoetter M."/>
            <person name="Nagy L.G."/>
        </authorList>
    </citation>
    <scope>NUCLEOTIDE SEQUENCE [LARGE SCALE GENOMIC DNA]</scope>
    <source>
        <strain evidence="2">Ar21-2</strain>
    </source>
</reference>
<evidence type="ECO:0000313" key="2">
    <source>
        <dbReference type="Proteomes" id="UP000217790"/>
    </source>
</evidence>
<name>A0A2H3D2A4_ARMGA</name>